<reference evidence="1 2" key="1">
    <citation type="submission" date="2023-07" db="EMBL/GenBank/DDBJ databases">
        <title>Comparative genomics of wheat-associated soil bacteria to identify genetic determinants of phenazine resistance.</title>
        <authorList>
            <person name="Mouncey N."/>
        </authorList>
    </citation>
    <scope>NUCLEOTIDE SEQUENCE [LARGE SCALE GENOMIC DNA]</scope>
    <source>
        <strain evidence="1 2">W2I16</strain>
    </source>
</reference>
<evidence type="ECO:0000313" key="1">
    <source>
        <dbReference type="EMBL" id="MDQ0934070.1"/>
    </source>
</evidence>
<protein>
    <submittedName>
        <fullName evidence="1">Uncharacterized protein</fullName>
    </submittedName>
</protein>
<organism evidence="1 2">
    <name type="scientific">Streptomyces turgidiscabies</name>
    <dbReference type="NCBI Taxonomy" id="85558"/>
    <lineage>
        <taxon>Bacteria</taxon>
        <taxon>Bacillati</taxon>
        <taxon>Actinomycetota</taxon>
        <taxon>Actinomycetes</taxon>
        <taxon>Kitasatosporales</taxon>
        <taxon>Streptomycetaceae</taxon>
        <taxon>Streptomyces</taxon>
    </lineage>
</organism>
<evidence type="ECO:0000313" key="2">
    <source>
        <dbReference type="Proteomes" id="UP001223072"/>
    </source>
</evidence>
<dbReference type="Proteomes" id="UP001223072">
    <property type="component" value="Unassembled WGS sequence"/>
</dbReference>
<accession>A0ABU0RQ22</accession>
<keyword evidence="2" id="KW-1185">Reference proteome</keyword>
<proteinExistence type="predicted"/>
<sequence length="51" mass="5404">MVLYSAEVALFVATCPFTPDALGIAAETGITAVHRGLLEEWSSGEPLKVLE</sequence>
<comment type="caution">
    <text evidence="1">The sequence shown here is derived from an EMBL/GenBank/DDBJ whole genome shotgun (WGS) entry which is preliminary data.</text>
</comment>
<name>A0ABU0RQ22_9ACTN</name>
<dbReference type="EMBL" id="JAUSZS010000004">
    <property type="protein sequence ID" value="MDQ0934070.1"/>
    <property type="molecule type" value="Genomic_DNA"/>
</dbReference>
<gene>
    <name evidence="1" type="ORF">QFZ49_004010</name>
</gene>